<protein>
    <recommendedName>
        <fullName evidence="1">Xylulose 5-phosphate/Fructose 6-phosphate phosphoketolase C-terminal domain-containing protein</fullName>
    </recommendedName>
</protein>
<evidence type="ECO:0000259" key="1">
    <source>
        <dbReference type="Pfam" id="PF09363"/>
    </source>
</evidence>
<sequence length="65" mass="7108">MMLCDLTPRYDVAIAAIQGGAFHNSKVAVSAHQTVSYLKHLVQKDKEYIPANGQDCPGVFDVPTF</sequence>
<reference evidence="2" key="1">
    <citation type="submission" date="2023-06" db="EMBL/GenBank/DDBJ databases">
        <authorList>
            <consortium name="Lawrence Berkeley National Laboratory"/>
            <person name="Ahrendt S."/>
            <person name="Sahu N."/>
            <person name="Indic B."/>
            <person name="Wong-Bajracharya J."/>
            <person name="Merenyi Z."/>
            <person name="Ke H.-M."/>
            <person name="Monk M."/>
            <person name="Kocsube S."/>
            <person name="Drula E."/>
            <person name="Lipzen A."/>
            <person name="Balint B."/>
            <person name="Henrissat B."/>
            <person name="Andreopoulos B."/>
            <person name="Martin F.M."/>
            <person name="Harder C.B."/>
            <person name="Rigling D."/>
            <person name="Ford K.L."/>
            <person name="Foster G.D."/>
            <person name="Pangilinan J."/>
            <person name="Papanicolaou A."/>
            <person name="Barry K."/>
            <person name="LaButti K."/>
            <person name="Viragh M."/>
            <person name="Koriabine M."/>
            <person name="Yan M."/>
            <person name="Riley R."/>
            <person name="Champramary S."/>
            <person name="Plett K.L."/>
            <person name="Tsai I.J."/>
            <person name="Slot J."/>
            <person name="Sipos G."/>
            <person name="Plett J."/>
            <person name="Nagy L.G."/>
            <person name="Grigoriev I.V."/>
        </authorList>
    </citation>
    <scope>NUCLEOTIDE SEQUENCE</scope>
    <source>
        <strain evidence="2">HWK02</strain>
    </source>
</reference>
<feature type="domain" description="Xylulose 5-phosphate/Fructose 6-phosphate phosphoketolase C-terminal" evidence="1">
    <location>
        <begin position="1"/>
        <end position="62"/>
    </location>
</feature>
<dbReference type="InterPro" id="IPR018969">
    <property type="entry name" value="Xul5P/Fru6P_PKetolase_C"/>
</dbReference>
<dbReference type="EMBL" id="JAUEPU010000013">
    <property type="protein sequence ID" value="KAK0497125.1"/>
    <property type="molecule type" value="Genomic_DNA"/>
</dbReference>
<evidence type="ECO:0000313" key="2">
    <source>
        <dbReference type="EMBL" id="KAK0497125.1"/>
    </source>
</evidence>
<accession>A0AA39Q6K6</accession>
<comment type="caution">
    <text evidence="2">The sequence shown here is derived from an EMBL/GenBank/DDBJ whole genome shotgun (WGS) entry which is preliminary data.</text>
</comment>
<dbReference type="Pfam" id="PF09363">
    <property type="entry name" value="XFP_C"/>
    <property type="match status" value="1"/>
</dbReference>
<evidence type="ECO:0000313" key="3">
    <source>
        <dbReference type="Proteomes" id="UP001175228"/>
    </source>
</evidence>
<dbReference type="AlphaFoldDB" id="A0AA39Q6K6"/>
<name>A0AA39Q6K6_9AGAR</name>
<gene>
    <name evidence="2" type="ORF">EDD18DRAFT_143594</name>
</gene>
<proteinExistence type="predicted"/>
<organism evidence="2 3">
    <name type="scientific">Armillaria luteobubalina</name>
    <dbReference type="NCBI Taxonomy" id="153913"/>
    <lineage>
        <taxon>Eukaryota</taxon>
        <taxon>Fungi</taxon>
        <taxon>Dikarya</taxon>
        <taxon>Basidiomycota</taxon>
        <taxon>Agaricomycotina</taxon>
        <taxon>Agaricomycetes</taxon>
        <taxon>Agaricomycetidae</taxon>
        <taxon>Agaricales</taxon>
        <taxon>Marasmiineae</taxon>
        <taxon>Physalacriaceae</taxon>
        <taxon>Armillaria</taxon>
    </lineage>
</organism>
<keyword evidence="3" id="KW-1185">Reference proteome</keyword>
<dbReference type="Proteomes" id="UP001175228">
    <property type="component" value="Unassembled WGS sequence"/>
</dbReference>